<organism evidence="1 2">
    <name type="scientific">Pseudomonas putida</name>
    <name type="common">Arthrobacter siderocapsulatus</name>
    <dbReference type="NCBI Taxonomy" id="303"/>
    <lineage>
        <taxon>Bacteria</taxon>
        <taxon>Pseudomonadati</taxon>
        <taxon>Pseudomonadota</taxon>
        <taxon>Gammaproteobacteria</taxon>
        <taxon>Pseudomonadales</taxon>
        <taxon>Pseudomonadaceae</taxon>
        <taxon>Pseudomonas</taxon>
    </lineage>
</organism>
<dbReference type="AlphaFoldDB" id="A0A4D6X9J6"/>
<proteinExistence type="predicted"/>
<dbReference type="RefSeq" id="WP_136915243.1">
    <property type="nucleotide sequence ID" value="NZ_CP039371.1"/>
</dbReference>
<protein>
    <submittedName>
        <fullName evidence="1">Uncharacterized protein</fullName>
    </submittedName>
</protein>
<gene>
    <name evidence="1" type="ORF">E6B08_17700</name>
</gene>
<accession>A0A4D6X9J6</accession>
<dbReference type="Proteomes" id="UP000298551">
    <property type="component" value="Chromosome"/>
</dbReference>
<name>A0A4D6X9J6_PSEPU</name>
<sequence length="125" mass="14765">MDQQNKLQRLNAALQGLWDDLKIIPRYLERVEPIDPRDDEIHFTFSFEEEDFADQLIRAARRTLASFGPEYWLPDHHPHAAQLRQAEHMQFKVRKSLIVSHLYWGVSFILCTPEEGYSLTEDTQP</sequence>
<evidence type="ECO:0000313" key="1">
    <source>
        <dbReference type="EMBL" id="QCI13092.1"/>
    </source>
</evidence>
<reference evidence="2" key="1">
    <citation type="submission" date="2019-04" db="EMBL/GenBank/DDBJ databases">
        <title>Genome sequence of Pseudomonas putida 1290, an auxin catabolizing strain.</title>
        <authorList>
            <person name="Laird T.S."/>
            <person name="Leveau J.H.J."/>
        </authorList>
    </citation>
    <scope>NUCLEOTIDE SEQUENCE [LARGE SCALE GENOMIC DNA]</scope>
    <source>
        <strain evidence="2">1290</strain>
    </source>
</reference>
<evidence type="ECO:0000313" key="2">
    <source>
        <dbReference type="Proteomes" id="UP000298551"/>
    </source>
</evidence>
<dbReference type="EMBL" id="CP039371">
    <property type="protein sequence ID" value="QCI13092.1"/>
    <property type="molecule type" value="Genomic_DNA"/>
</dbReference>